<dbReference type="InterPro" id="IPR043133">
    <property type="entry name" value="GTP-CH-I_C/QueF"/>
</dbReference>
<dbReference type="PANTHER" id="PTHR11109">
    <property type="entry name" value="GTP CYCLOHYDROLASE I"/>
    <property type="match status" value="1"/>
</dbReference>
<dbReference type="PANTHER" id="PTHR11109:SF7">
    <property type="entry name" value="GTP CYCLOHYDROLASE 1"/>
    <property type="match status" value="1"/>
</dbReference>
<evidence type="ECO:0000256" key="1">
    <source>
        <dbReference type="ARBA" id="ARBA00001052"/>
    </source>
</evidence>
<evidence type="ECO:0000313" key="6">
    <source>
        <dbReference type="EMBL" id="KKN68887.1"/>
    </source>
</evidence>
<evidence type="ECO:0000256" key="4">
    <source>
        <dbReference type="ARBA" id="ARBA00022801"/>
    </source>
</evidence>
<dbReference type="Pfam" id="PF01227">
    <property type="entry name" value="GTP_cyclohydroI"/>
    <property type="match status" value="2"/>
</dbReference>
<dbReference type="UniPathway" id="UPA00848">
    <property type="reaction ID" value="UER00151"/>
</dbReference>
<dbReference type="AlphaFoldDB" id="A0A0F9T262"/>
<feature type="domain" description="GTP cyclohydrolase I" evidence="5">
    <location>
        <begin position="161"/>
        <end position="208"/>
    </location>
</feature>
<dbReference type="EMBL" id="LAZR01000437">
    <property type="protein sequence ID" value="KKN68887.1"/>
    <property type="molecule type" value="Genomic_DNA"/>
</dbReference>
<dbReference type="FunFam" id="3.30.1130.10:FF:000001">
    <property type="entry name" value="GTP cyclohydrolase 1"/>
    <property type="match status" value="1"/>
</dbReference>
<proteinExistence type="inferred from homology"/>
<evidence type="ECO:0000259" key="5">
    <source>
        <dbReference type="Pfam" id="PF01227"/>
    </source>
</evidence>
<dbReference type="Gene3D" id="1.10.286.10">
    <property type="match status" value="1"/>
</dbReference>
<keyword evidence="4" id="KW-0378">Hydrolase</keyword>
<dbReference type="GO" id="GO:0046654">
    <property type="term" value="P:tetrahydrofolate biosynthetic process"/>
    <property type="evidence" value="ECO:0007669"/>
    <property type="project" value="InterPro"/>
</dbReference>
<evidence type="ECO:0000256" key="3">
    <source>
        <dbReference type="ARBA" id="ARBA00012715"/>
    </source>
</evidence>
<dbReference type="InterPro" id="IPR043134">
    <property type="entry name" value="GTP-CH-I_N"/>
</dbReference>
<gene>
    <name evidence="6" type="ORF">LCGC14_0446730</name>
</gene>
<name>A0A0F9T262_9ZZZZ</name>
<dbReference type="SUPFAM" id="SSF55620">
    <property type="entry name" value="Tetrahydrobiopterin biosynthesis enzymes-like"/>
    <property type="match status" value="2"/>
</dbReference>
<dbReference type="GO" id="GO:0006729">
    <property type="term" value="P:tetrahydrobiopterin biosynthetic process"/>
    <property type="evidence" value="ECO:0007669"/>
    <property type="project" value="TreeGrafter"/>
</dbReference>
<dbReference type="GO" id="GO:0005737">
    <property type="term" value="C:cytoplasm"/>
    <property type="evidence" value="ECO:0007669"/>
    <property type="project" value="TreeGrafter"/>
</dbReference>
<comment type="catalytic activity">
    <reaction evidence="1">
        <text>GTP + H2O = 7,8-dihydroneopterin 3'-triphosphate + formate + H(+)</text>
        <dbReference type="Rhea" id="RHEA:17473"/>
        <dbReference type="ChEBI" id="CHEBI:15377"/>
        <dbReference type="ChEBI" id="CHEBI:15378"/>
        <dbReference type="ChEBI" id="CHEBI:15740"/>
        <dbReference type="ChEBI" id="CHEBI:37565"/>
        <dbReference type="ChEBI" id="CHEBI:58462"/>
        <dbReference type="EC" id="3.5.4.16"/>
    </reaction>
</comment>
<dbReference type="InterPro" id="IPR020602">
    <property type="entry name" value="GTP_CycHdrlase_I_dom"/>
</dbReference>
<comment type="pathway">
    <text evidence="2">Cofactor biosynthesis; 7,8-dihydroneopterin triphosphate biosynthesis; 7,8-dihydroneopterin triphosphate from GTP: step 1/1.</text>
</comment>
<accession>A0A0F9T262</accession>
<dbReference type="InterPro" id="IPR001474">
    <property type="entry name" value="GTP_CycHdrlase_I"/>
</dbReference>
<organism evidence="6">
    <name type="scientific">marine sediment metagenome</name>
    <dbReference type="NCBI Taxonomy" id="412755"/>
    <lineage>
        <taxon>unclassified sequences</taxon>
        <taxon>metagenomes</taxon>
        <taxon>ecological metagenomes</taxon>
    </lineage>
</organism>
<dbReference type="HAMAP" id="MF_00223">
    <property type="entry name" value="FolE"/>
    <property type="match status" value="1"/>
</dbReference>
<dbReference type="Gene3D" id="3.30.1130.10">
    <property type="match status" value="1"/>
</dbReference>
<comment type="caution">
    <text evidence="6">The sequence shown here is derived from an EMBL/GenBank/DDBJ whole genome shotgun (WGS) entry which is preliminary data.</text>
</comment>
<evidence type="ECO:0000256" key="2">
    <source>
        <dbReference type="ARBA" id="ARBA00005080"/>
    </source>
</evidence>
<dbReference type="GO" id="GO:0005525">
    <property type="term" value="F:GTP binding"/>
    <property type="evidence" value="ECO:0007669"/>
    <property type="project" value="TreeGrafter"/>
</dbReference>
<reference evidence="6" key="1">
    <citation type="journal article" date="2015" name="Nature">
        <title>Complex archaea that bridge the gap between prokaryotes and eukaryotes.</title>
        <authorList>
            <person name="Spang A."/>
            <person name="Saw J.H."/>
            <person name="Jorgensen S.L."/>
            <person name="Zaremba-Niedzwiedzka K."/>
            <person name="Martijn J."/>
            <person name="Lind A.E."/>
            <person name="van Eijk R."/>
            <person name="Schleper C."/>
            <person name="Guy L."/>
            <person name="Ettema T.J."/>
        </authorList>
    </citation>
    <scope>NUCLEOTIDE SEQUENCE</scope>
</reference>
<protein>
    <recommendedName>
        <fullName evidence="3">GTP cyclohydrolase I</fullName>
        <ecNumber evidence="3">3.5.4.16</ecNumber>
    </recommendedName>
</protein>
<dbReference type="GO" id="GO:0008270">
    <property type="term" value="F:zinc ion binding"/>
    <property type="evidence" value="ECO:0007669"/>
    <property type="project" value="TreeGrafter"/>
</dbReference>
<sequence length="214" mass="23826">MHKIDEEGLATAFAEVLRCLGYEKLEGHLEDTPKRAAKAWTHELCRGLNEHGPKVTTFDTDVDEMIVLRHIPIRSMCAHHLLPFLGEATIGYVPGTGKLVGLSKLSRITDWFARRPQVQEELTAQIADYVASLVVDKDPGKEEDKGGPGWRKRARNLGPRGGVGVVIHARHMCMELRGVEHKGDLSTSALRGVFLTKPEARAEFLQLVRTEHPL</sequence>
<dbReference type="GO" id="GO:0003934">
    <property type="term" value="F:GTP cyclohydrolase I activity"/>
    <property type="evidence" value="ECO:0007669"/>
    <property type="project" value="UniProtKB-EC"/>
</dbReference>
<dbReference type="EC" id="3.5.4.16" evidence="3"/>
<feature type="domain" description="GTP cyclohydrolase I" evidence="5">
    <location>
        <begin position="11"/>
        <end position="133"/>
    </location>
</feature>